<keyword evidence="1" id="KW-0812">Transmembrane</keyword>
<accession>A0A6V7RU13</accession>
<reference evidence="2 3" key="1">
    <citation type="submission" date="2020-08" db="EMBL/GenBank/DDBJ databases">
        <authorList>
            <person name="Ramaprasad A."/>
        </authorList>
    </citation>
    <scope>NUCLEOTIDE SEQUENCE [LARGE SCALE GENOMIC DNA]</scope>
</reference>
<dbReference type="EMBL" id="LR865365">
    <property type="protein sequence ID" value="CAD2085060.1"/>
    <property type="molecule type" value="Genomic_DNA"/>
</dbReference>
<evidence type="ECO:0000313" key="3">
    <source>
        <dbReference type="Proteomes" id="UP000515308"/>
    </source>
</evidence>
<evidence type="ECO:0000313" key="2">
    <source>
        <dbReference type="EMBL" id="CAD2085060.1"/>
    </source>
</evidence>
<proteinExistence type="predicted"/>
<dbReference type="VEuPathDB" id="PlasmoDB:PVLDE_0300160"/>
<keyword evidence="1" id="KW-1133">Transmembrane helix</keyword>
<feature type="transmembrane region" description="Helical" evidence="1">
    <location>
        <begin position="144"/>
        <end position="162"/>
    </location>
</feature>
<dbReference type="AlphaFoldDB" id="A0A6V7RU13"/>
<dbReference type="Proteomes" id="UP000515308">
    <property type="component" value="Chromosome PVLDE_03"/>
</dbReference>
<keyword evidence="1" id="KW-0472">Membrane</keyword>
<gene>
    <name evidence="2" type="ORF">PVLDE_0300160</name>
</gene>
<evidence type="ECO:0000256" key="1">
    <source>
        <dbReference type="SAM" id="Phobius"/>
    </source>
</evidence>
<sequence>MQVIIHPCCKFACKKNEKIENILEKCNHDTYLKICNAIEYIKKNYKGEIDELAIPNKKFSKKKKNNNANDINNLNSKVNNITIENANHNKTKRGRKGAKIECVNSIRNYFKVVKPEQNDLNGTDTNTNTVIGDNNNKTVSPINIFFLYGNFNIIIIIYYILYKLNLFNDNLFINDNNKTSYASNSNNSINIINNSNSPDFSIFNNKNISHIICLQLKDNFLDNINDVLKDMLTIPKSNSFKIFIFEAFHFLPVQFRKIFINKAMKSKNLIFIHSNSYLSDSFISNCLYIRIPKPNQDLFNNHILSVMQKKYKVDFYKNETKNNNIQNENIQDLKQYTENAINSCNYDLPLILVIIYLIQLNNFPDINKIIKLIINSNIKKLINTIHKCIMSTHSFISIRNILYSILLTYNFDIHNFLNIFCNQLISFHKYDDNYKKELYSLFSEYSYYCAIHDNHICTLENLVLKIITIEKKYVDTTHNHCISMTDETEAINTSRNSGTI</sequence>
<protein>
    <submittedName>
        <fullName evidence="2">Uncharacterized protein</fullName>
    </submittedName>
</protein>
<organism evidence="2 3">
    <name type="scientific">Plasmodium vinckei lentum</name>
    <dbReference type="NCBI Taxonomy" id="138297"/>
    <lineage>
        <taxon>Eukaryota</taxon>
        <taxon>Sar</taxon>
        <taxon>Alveolata</taxon>
        <taxon>Apicomplexa</taxon>
        <taxon>Aconoidasida</taxon>
        <taxon>Haemosporida</taxon>
        <taxon>Plasmodiidae</taxon>
        <taxon>Plasmodium</taxon>
        <taxon>Plasmodium (Vinckeia)</taxon>
    </lineage>
</organism>
<name>A0A6V7RU13_PLAVN</name>